<gene>
    <name evidence="1" type="ORF">CEV34_3813</name>
</gene>
<name>A0A256G7K7_9HYPH</name>
<comment type="caution">
    <text evidence="1">The sequence shown here is derived from an EMBL/GenBank/DDBJ whole genome shotgun (WGS) entry which is preliminary data.</text>
</comment>
<proteinExistence type="predicted"/>
<reference evidence="1 2" key="1">
    <citation type="submission" date="2017-07" db="EMBL/GenBank/DDBJ databases">
        <title>Phylogenetic study on the rhizospheric bacterium Ochrobactrum sp. A44.</title>
        <authorList>
            <person name="Krzyzanowska D.M."/>
            <person name="Ossowicki A."/>
            <person name="Rajewska M."/>
            <person name="Maciag T."/>
            <person name="Kaczynski Z."/>
            <person name="Czerwicka M."/>
            <person name="Jafra S."/>
        </authorList>
    </citation>
    <scope>NUCLEOTIDE SEQUENCE [LARGE SCALE GENOMIC DNA]</scope>
    <source>
        <strain evidence="1 2">CCUG 30717</strain>
    </source>
</reference>
<dbReference type="AlphaFoldDB" id="A0A256G7K7"/>
<dbReference type="EMBL" id="NNRM01000041">
    <property type="protein sequence ID" value="OYR23069.1"/>
    <property type="molecule type" value="Genomic_DNA"/>
</dbReference>
<organism evidence="1 2">
    <name type="scientific">Brucella pseudogrignonensis</name>
    <dbReference type="NCBI Taxonomy" id="419475"/>
    <lineage>
        <taxon>Bacteria</taxon>
        <taxon>Pseudomonadati</taxon>
        <taxon>Pseudomonadota</taxon>
        <taxon>Alphaproteobacteria</taxon>
        <taxon>Hyphomicrobiales</taxon>
        <taxon>Brucellaceae</taxon>
        <taxon>Brucella/Ochrobactrum group</taxon>
        <taxon>Brucella</taxon>
    </lineage>
</organism>
<keyword evidence="2" id="KW-1185">Reference proteome</keyword>
<protein>
    <submittedName>
        <fullName evidence="1">Uncharacterized protein</fullName>
    </submittedName>
</protein>
<evidence type="ECO:0000313" key="1">
    <source>
        <dbReference type="EMBL" id="OYR23069.1"/>
    </source>
</evidence>
<dbReference type="Proteomes" id="UP000216188">
    <property type="component" value="Unassembled WGS sequence"/>
</dbReference>
<sequence length="38" mass="4614">MVNRYRYEMDFLFAPALWKSCLRQQERQARACLSTFAL</sequence>
<accession>A0A256G7K7</accession>
<evidence type="ECO:0000313" key="2">
    <source>
        <dbReference type="Proteomes" id="UP000216188"/>
    </source>
</evidence>